<reference evidence="1" key="1">
    <citation type="journal article" date="2019" name="Philos. Trans. R. Soc. Lond., B, Biol. Sci.">
        <title>Targeted metagenomic recovery of four divergent viruses reveals shared and distinctive characteristics of giant viruses of marine eukaryotes.</title>
        <authorList>
            <person name="Needham D.M."/>
            <person name="Poirier C."/>
            <person name="Hehenberger E."/>
            <person name="Jimenez V."/>
            <person name="Swalwell J.E."/>
            <person name="Santoro A.E."/>
            <person name="Worden A.Z."/>
        </authorList>
    </citation>
    <scope>NUCLEOTIDE SEQUENCE</scope>
    <source>
        <strain evidence="1">OPacV-421</strain>
    </source>
</reference>
<protein>
    <submittedName>
        <fullName evidence="1">Uncharacterized protein</fullName>
    </submittedName>
</protein>
<proteinExistence type="predicted"/>
<organism evidence="1">
    <name type="scientific">Megaviridae environmental sample</name>
    <dbReference type="NCBI Taxonomy" id="1737588"/>
    <lineage>
        <taxon>Viruses</taxon>
        <taxon>Varidnaviria</taxon>
        <taxon>Bamfordvirae</taxon>
        <taxon>Nucleocytoviricota</taxon>
        <taxon>Megaviricetes</taxon>
        <taxon>Imitervirales</taxon>
        <taxon>Mimiviridae</taxon>
        <taxon>environmental samples</taxon>
    </lineage>
</organism>
<evidence type="ECO:0000313" key="1">
    <source>
        <dbReference type="EMBL" id="QFG74815.1"/>
    </source>
</evidence>
<dbReference type="EMBL" id="MN448294">
    <property type="protein sequence ID" value="QFG74815.1"/>
    <property type="molecule type" value="Genomic_DNA"/>
</dbReference>
<accession>A0A5J6VL15</accession>
<name>A0A5J6VL15_9VIRU</name>
<sequence length="51" mass="6234">MLVRDKVSKKLMYIDSTSFHTQTNLYKEIMYIKLKQTIQEKHTKQLLYLLE</sequence>